<gene>
    <name evidence="1" type="ORF">XBKQ1_2380003</name>
</gene>
<comment type="caution">
    <text evidence="1">The sequence shown here is derived from an EMBL/GenBank/DDBJ whole genome shotgun (WGS) entry which is preliminary data.</text>
</comment>
<protein>
    <submittedName>
        <fullName evidence="1">Uncharacterized protein</fullName>
    </submittedName>
</protein>
<evidence type="ECO:0000313" key="1">
    <source>
        <dbReference type="EMBL" id="CDH19978.1"/>
    </source>
</evidence>
<reference evidence="1" key="1">
    <citation type="submission" date="2013-07" db="EMBL/GenBank/DDBJ databases">
        <title>Sub-species coevolution in mutualistic symbiosis.</title>
        <authorList>
            <person name="Murfin K."/>
            <person name="Klassen J."/>
            <person name="Lee M."/>
            <person name="Forst S."/>
            <person name="Stock P."/>
            <person name="Goodrich-Blair H."/>
        </authorList>
    </citation>
    <scope>NUCLEOTIDE SEQUENCE [LARGE SCALE GENOMIC DNA]</scope>
    <source>
        <strain evidence="1">Kraussei Quebec</strain>
    </source>
</reference>
<sequence length="20" mass="2458">MREMKLQRRMRDGVGYVQGF</sequence>
<name>A0A077PFM2_XENBV</name>
<proteinExistence type="predicted"/>
<dbReference type="EMBL" id="CBSY010000155">
    <property type="protein sequence ID" value="CDH19978.1"/>
    <property type="molecule type" value="Genomic_DNA"/>
</dbReference>
<keyword evidence="2" id="KW-1185">Reference proteome</keyword>
<dbReference type="HOGENOM" id="CLU_3428446_0_0_6"/>
<evidence type="ECO:0000313" key="2">
    <source>
        <dbReference type="Proteomes" id="UP000028500"/>
    </source>
</evidence>
<dbReference type="Proteomes" id="UP000028500">
    <property type="component" value="Unassembled WGS sequence"/>
</dbReference>
<accession>A0A077PFM2</accession>
<dbReference type="AlphaFoldDB" id="A0A077PFM2"/>
<organism evidence="1 2">
    <name type="scientific">Xenorhabdus bovienii str. kraussei Quebec</name>
    <dbReference type="NCBI Taxonomy" id="1398203"/>
    <lineage>
        <taxon>Bacteria</taxon>
        <taxon>Pseudomonadati</taxon>
        <taxon>Pseudomonadota</taxon>
        <taxon>Gammaproteobacteria</taxon>
        <taxon>Enterobacterales</taxon>
        <taxon>Morganellaceae</taxon>
        <taxon>Xenorhabdus</taxon>
    </lineage>
</organism>